<keyword evidence="1" id="KW-0175">Coiled coil</keyword>
<proteinExistence type="predicted"/>
<dbReference type="Proteomes" id="UP001060919">
    <property type="component" value="Chromosome"/>
</dbReference>
<feature type="coiled-coil region" evidence="1">
    <location>
        <begin position="101"/>
        <end position="128"/>
    </location>
</feature>
<reference evidence="2" key="1">
    <citation type="submission" date="2022-09" db="EMBL/GenBank/DDBJ databases">
        <title>Aureispira anguillicida sp. nov., isolated from Leptocephalus of Japanese eel Anguilla japonica.</title>
        <authorList>
            <person name="Yuasa K."/>
            <person name="Mekata T."/>
            <person name="Ikunari K."/>
        </authorList>
    </citation>
    <scope>NUCLEOTIDE SEQUENCE</scope>
    <source>
        <strain evidence="2">EL160426</strain>
    </source>
</reference>
<evidence type="ECO:0000256" key="1">
    <source>
        <dbReference type="SAM" id="Coils"/>
    </source>
</evidence>
<evidence type="ECO:0000313" key="2">
    <source>
        <dbReference type="EMBL" id="BDS11448.1"/>
    </source>
</evidence>
<evidence type="ECO:0008006" key="4">
    <source>
        <dbReference type="Google" id="ProtNLM"/>
    </source>
</evidence>
<dbReference type="RefSeq" id="WP_264792627.1">
    <property type="nucleotide sequence ID" value="NZ_AP026867.1"/>
</dbReference>
<name>A0A915YEB9_9BACT</name>
<dbReference type="KEGG" id="aup:AsAng_0021620"/>
<organism evidence="2 3">
    <name type="scientific">Aureispira anguillae</name>
    <dbReference type="NCBI Taxonomy" id="2864201"/>
    <lineage>
        <taxon>Bacteria</taxon>
        <taxon>Pseudomonadati</taxon>
        <taxon>Bacteroidota</taxon>
        <taxon>Saprospiria</taxon>
        <taxon>Saprospirales</taxon>
        <taxon>Saprospiraceae</taxon>
        <taxon>Aureispira</taxon>
    </lineage>
</organism>
<gene>
    <name evidence="2" type="ORF">AsAng_0021620</name>
</gene>
<evidence type="ECO:0000313" key="3">
    <source>
        <dbReference type="Proteomes" id="UP001060919"/>
    </source>
</evidence>
<protein>
    <recommendedName>
        <fullName evidence="4">Pyridoxamine 5'-phosphate oxidase</fullName>
    </recommendedName>
</protein>
<keyword evidence="3" id="KW-1185">Reference proteome</keyword>
<sequence>MDLVIDWRTIRKHFNKSFASNFYVSIASVDVNNNPTVTPIGSLFLNDNPTGFYFEKFPSKLPVHATTNKNICILGVNSNRLFWIKSLFKEKFDTPPAIKLYGVLGEKRKATQKEIERLNRRMKRTNALKGNAYLWKKMDYVRVITFTRVEKINLGKMTSNI</sequence>
<dbReference type="AlphaFoldDB" id="A0A915YEB9"/>
<accession>A0A915YEB9</accession>
<dbReference type="EMBL" id="AP026867">
    <property type="protein sequence ID" value="BDS11448.1"/>
    <property type="molecule type" value="Genomic_DNA"/>
</dbReference>